<dbReference type="Gene3D" id="2.60.120.220">
    <property type="entry name" value="Satellite virus coat domain"/>
    <property type="match status" value="2"/>
</dbReference>
<keyword evidence="5" id="KW-1185">Reference proteome</keyword>
<dbReference type="RefSeq" id="WP_289510366.1">
    <property type="nucleotide sequence ID" value="NZ_JAUDEA010000001.1"/>
</dbReference>
<feature type="compositionally biased region" description="Low complexity" evidence="1">
    <location>
        <begin position="820"/>
        <end position="831"/>
    </location>
</feature>
<dbReference type="Proteomes" id="UP001529256">
    <property type="component" value="Unassembled WGS sequence"/>
</dbReference>
<protein>
    <recommendedName>
        <fullName evidence="6">Collagen-like protein</fullName>
    </recommendedName>
</protein>
<feature type="chain" id="PRO_5046941991" description="Collagen-like protein" evidence="3">
    <location>
        <begin position="34"/>
        <end position="1002"/>
    </location>
</feature>
<keyword evidence="2" id="KW-0472">Membrane</keyword>
<organism evidence="4 5">
    <name type="scientific">Thermophilibacter provencensis</name>
    <dbReference type="NCBI Taxonomy" id="1852386"/>
    <lineage>
        <taxon>Bacteria</taxon>
        <taxon>Bacillati</taxon>
        <taxon>Actinomycetota</taxon>
        <taxon>Coriobacteriia</taxon>
        <taxon>Coriobacteriales</taxon>
        <taxon>Atopobiaceae</taxon>
        <taxon>Thermophilibacter</taxon>
    </lineage>
</organism>
<keyword evidence="3" id="KW-0732">Signal</keyword>
<feature type="signal peptide" evidence="3">
    <location>
        <begin position="1"/>
        <end position="33"/>
    </location>
</feature>
<comment type="caution">
    <text evidence="4">The sequence shown here is derived from an EMBL/GenBank/DDBJ whole genome shotgun (WGS) entry which is preliminary data.</text>
</comment>
<dbReference type="PANTHER" id="PTHR24637:SF417">
    <property type="entry name" value="COL_CUTICLE_N DOMAIN-CONTAINING PROTEIN"/>
    <property type="match status" value="1"/>
</dbReference>
<keyword evidence="2" id="KW-1133">Transmembrane helix</keyword>
<feature type="transmembrane region" description="Helical" evidence="2">
    <location>
        <begin position="970"/>
        <end position="993"/>
    </location>
</feature>
<evidence type="ECO:0000256" key="2">
    <source>
        <dbReference type="SAM" id="Phobius"/>
    </source>
</evidence>
<accession>A0ABT7V2R2</accession>
<feature type="region of interest" description="Disordered" evidence="1">
    <location>
        <begin position="783"/>
        <end position="847"/>
    </location>
</feature>
<evidence type="ECO:0000313" key="5">
    <source>
        <dbReference type="Proteomes" id="UP001529256"/>
    </source>
</evidence>
<evidence type="ECO:0000256" key="1">
    <source>
        <dbReference type="SAM" id="MobiDB-lite"/>
    </source>
</evidence>
<gene>
    <name evidence="4" type="ORF">QUW25_00965</name>
</gene>
<name>A0ABT7V2R2_9ACTN</name>
<dbReference type="EMBL" id="JAUDEA010000001">
    <property type="protein sequence ID" value="MDM8270264.1"/>
    <property type="molecule type" value="Genomic_DNA"/>
</dbReference>
<evidence type="ECO:0008006" key="6">
    <source>
        <dbReference type="Google" id="ProtNLM"/>
    </source>
</evidence>
<sequence>MKTKGHNSSKKRLVAALLCLCMLIGLMPGMGTAAFAASQYNIGDTVLFAGYEWYIIGTETEGVKAPEGCYTLFALDNVFGRTAFASSGESTDYIDSKLYEAINESDGAENLRGNSNIVVRETLDGISGNSPKNQILWPLSKAELEILPPSVLTFKTGLDYYTRTAVGEMVYAYDGFTNSIIEEDSFFERYCRPAMYVKASALTKKPNPATTELKYVAFGGQWWYVVGQGANGSVPGPENTVTLFESPSSPLQSSTDQEYMGSELQEQMADFASNLTLAGKESSLIVPRTLTVADEITGNPAENQPFWPLSKFEADSIGNAEILKAEEIDLLEYYWLRTTDPDGTDLVYAVNANDGSVDSYYARYYCGVRPAFYLDISNAFYLAKDAKKAVIGGNPYPLVLENYEQYKYTIFDGSLALSMTANPTQASQTGEKLSFGYVATTGENLYLACVLTADGDNNILYYNTLANLKESSASSGTVDIPLTGVTDGDYTLRLYTEQKNSRSTDFASPTVDVPITVNDGVASIRNLGDVQLVSGSGGQDGREVELRTNDTHIQWRYAGEDDDAWRDLVALDAITGGDGADGREVQLRVDSGYIQWKYDTDSQWTNLLALSDLKGDPGEDGREVELRTNEETRQIQWRYKGETEWKDLVALSDITGSDGADGKQVELRVEGGYIQWKYDADSDWQNLIALSALQGIKGDKGDKGDPGEDGREVELQNNGTSIQWRYKGETEWKDLVALSDITGSDGADGKQVELRVEGGYIQWKYDADSDWQNLIALSALQGIKGDKGDKGDPGEDGDTPYIGDNGNWWIGTTDTGIKASGTDGSNGSNGSDGKDGQDGKDGTDGLTPYVGSNGNWWIGTTDTGIKAAGTNGANGKNGTNGKNGADGVGIADIKLNENGELIITLTDGTENNLGKVKGEDGVGISGVSINENGELIVTLTNGTELNAGIVRTAETPAAMGSTEISHLKTLVYVSVGIASVSLAGLIGLLAFLLTRRKSLIGK</sequence>
<dbReference type="PANTHER" id="PTHR24637">
    <property type="entry name" value="COLLAGEN"/>
    <property type="match status" value="1"/>
</dbReference>
<keyword evidence="2" id="KW-0812">Transmembrane</keyword>
<reference evidence="4 5" key="2">
    <citation type="submission" date="2023-06" db="EMBL/GenBank/DDBJ databases">
        <title>Identification and characterization of horizontal gene transfer across gut microbiota members of farm animals based on homology search.</title>
        <authorList>
            <person name="Schwarzerova J."/>
            <person name="Nykrynova M."/>
            <person name="Jureckova K."/>
            <person name="Cejkova D."/>
            <person name="Rychlik I."/>
        </authorList>
    </citation>
    <scope>NUCLEOTIDE SEQUENCE [LARGE SCALE GENOMIC DNA]</scope>
    <source>
        <strain evidence="4 5">153_Feed</strain>
    </source>
</reference>
<feature type="compositionally biased region" description="Basic and acidic residues" evidence="1">
    <location>
        <begin position="784"/>
        <end position="793"/>
    </location>
</feature>
<evidence type="ECO:0000313" key="4">
    <source>
        <dbReference type="EMBL" id="MDM8270264.1"/>
    </source>
</evidence>
<evidence type="ECO:0000256" key="3">
    <source>
        <dbReference type="SAM" id="SignalP"/>
    </source>
</evidence>
<reference evidence="4 5" key="3">
    <citation type="submission" date="2023-06" db="EMBL/GenBank/DDBJ databases">
        <authorList>
            <person name="Zeman M."/>
            <person name="Kubasova T."/>
            <person name="Jahodarova E."/>
            <person name="Nykrynova M."/>
            <person name="Rychlik I."/>
        </authorList>
    </citation>
    <scope>NUCLEOTIDE SEQUENCE [LARGE SCALE GENOMIC DNA]</scope>
    <source>
        <strain evidence="4 5">153_Feed</strain>
    </source>
</reference>
<proteinExistence type="predicted"/>
<reference evidence="5" key="1">
    <citation type="submission" date="2023-06" db="EMBL/GenBank/DDBJ databases">
        <title>Identification and characterization of horizontal gene transfer across gut microbiota members of farm animals based on homology search.</title>
        <authorList>
            <person name="Zeman M."/>
            <person name="Kubasova T."/>
            <person name="Jahodarova E."/>
            <person name="Nykrynova M."/>
            <person name="Rychlik I."/>
        </authorList>
    </citation>
    <scope>NUCLEOTIDE SEQUENCE [LARGE SCALE GENOMIC DNA]</scope>
    <source>
        <strain evidence="5">153_Feed</strain>
    </source>
</reference>
<feature type="compositionally biased region" description="Basic and acidic residues" evidence="1">
    <location>
        <begin position="832"/>
        <end position="843"/>
    </location>
</feature>